<organism evidence="1 2">
    <name type="scientific">Aspergillus steynii IBT 23096</name>
    <dbReference type="NCBI Taxonomy" id="1392250"/>
    <lineage>
        <taxon>Eukaryota</taxon>
        <taxon>Fungi</taxon>
        <taxon>Dikarya</taxon>
        <taxon>Ascomycota</taxon>
        <taxon>Pezizomycotina</taxon>
        <taxon>Eurotiomycetes</taxon>
        <taxon>Eurotiomycetidae</taxon>
        <taxon>Eurotiales</taxon>
        <taxon>Aspergillaceae</taxon>
        <taxon>Aspergillus</taxon>
        <taxon>Aspergillus subgen. Circumdati</taxon>
    </lineage>
</organism>
<evidence type="ECO:0000313" key="1">
    <source>
        <dbReference type="EMBL" id="PLB45710.1"/>
    </source>
</evidence>
<name>A0A2I2FYJ7_9EURO</name>
<proteinExistence type="predicted"/>
<dbReference type="Proteomes" id="UP000234275">
    <property type="component" value="Unassembled WGS sequence"/>
</dbReference>
<keyword evidence="2" id="KW-1185">Reference proteome</keyword>
<dbReference type="EMBL" id="MSFO01000007">
    <property type="protein sequence ID" value="PLB45710.1"/>
    <property type="molecule type" value="Genomic_DNA"/>
</dbReference>
<dbReference type="VEuPathDB" id="FungiDB:P170DRAFT_478653"/>
<dbReference type="GeneID" id="36561278"/>
<gene>
    <name evidence="1" type="ORF">P170DRAFT_478653</name>
</gene>
<dbReference type="RefSeq" id="XP_024701012.1">
    <property type="nucleotide sequence ID" value="XM_024853580.1"/>
</dbReference>
<comment type="caution">
    <text evidence="1">The sequence shown here is derived from an EMBL/GenBank/DDBJ whole genome shotgun (WGS) entry which is preliminary data.</text>
</comment>
<accession>A0A2I2FYJ7</accession>
<reference evidence="1 2" key="1">
    <citation type="submission" date="2016-12" db="EMBL/GenBank/DDBJ databases">
        <title>The genomes of Aspergillus section Nigri reveals drivers in fungal speciation.</title>
        <authorList>
            <consortium name="DOE Joint Genome Institute"/>
            <person name="Vesth T.C."/>
            <person name="Nybo J."/>
            <person name="Theobald S."/>
            <person name="Brandl J."/>
            <person name="Frisvad J.C."/>
            <person name="Nielsen K.F."/>
            <person name="Lyhne E.K."/>
            <person name="Kogle M.E."/>
            <person name="Kuo A."/>
            <person name="Riley R."/>
            <person name="Clum A."/>
            <person name="Nolan M."/>
            <person name="Lipzen A."/>
            <person name="Salamov A."/>
            <person name="Henrissat B."/>
            <person name="Wiebenga A."/>
            <person name="De Vries R.P."/>
            <person name="Grigoriev I.V."/>
            <person name="Mortensen U.H."/>
            <person name="Andersen M.R."/>
            <person name="Baker S.E."/>
        </authorList>
    </citation>
    <scope>NUCLEOTIDE SEQUENCE [LARGE SCALE GENOMIC DNA]</scope>
    <source>
        <strain evidence="1 2">IBT 23096</strain>
    </source>
</reference>
<evidence type="ECO:0000313" key="2">
    <source>
        <dbReference type="Proteomes" id="UP000234275"/>
    </source>
</evidence>
<sequence length="136" mass="14891">MVTSIAEHPEKLSDQEPLSNLLVGPGHTISDATHQKYFLGPLKPWTSFDADVRARSDTTHWSSHVLLFRHRYQTPAASLKIEHVRCGDETGVQGRFVANVGQVLSAACAASNTDLRFGDFKATALSLSRAITNIEC</sequence>
<dbReference type="AlphaFoldDB" id="A0A2I2FYJ7"/>
<dbReference type="OrthoDB" id="3796275at2759"/>
<protein>
    <submittedName>
        <fullName evidence="1">Uncharacterized protein</fullName>
    </submittedName>
</protein>